<evidence type="ECO:0000313" key="2">
    <source>
        <dbReference type="Proteomes" id="UP000233766"/>
    </source>
</evidence>
<name>A0A2N3VHJ0_9NOCA</name>
<dbReference type="AlphaFoldDB" id="A0A2N3VHJ0"/>
<reference evidence="1 2" key="1">
    <citation type="submission" date="2017-12" db="EMBL/GenBank/DDBJ databases">
        <title>Sequencing the genomes of 1000 Actinobacteria strains.</title>
        <authorList>
            <person name="Klenk H.-P."/>
        </authorList>
    </citation>
    <scope>NUCLEOTIDE SEQUENCE [LARGE SCALE GENOMIC DNA]</scope>
    <source>
        <strain evidence="1 2">DSM 44489</strain>
    </source>
</reference>
<sequence length="66" mass="6779">MAVGGAAAEVMRNFLDGWNRAQASSDIATAMADNAQVAAAIGPVTTARLISITTDLYDTYGDPTTS</sequence>
<accession>A0A2N3VHJ0</accession>
<evidence type="ECO:0000313" key="1">
    <source>
        <dbReference type="EMBL" id="PKV81079.1"/>
    </source>
</evidence>
<protein>
    <submittedName>
        <fullName evidence="1">Uncharacterized protein</fullName>
    </submittedName>
</protein>
<proteinExistence type="predicted"/>
<dbReference type="EMBL" id="PJMW01000002">
    <property type="protein sequence ID" value="PKV81079.1"/>
    <property type="molecule type" value="Genomic_DNA"/>
</dbReference>
<keyword evidence="2" id="KW-1185">Reference proteome</keyword>
<dbReference type="Proteomes" id="UP000233766">
    <property type="component" value="Unassembled WGS sequence"/>
</dbReference>
<organism evidence="1 2">
    <name type="scientific">Nocardia fluminea</name>
    <dbReference type="NCBI Taxonomy" id="134984"/>
    <lineage>
        <taxon>Bacteria</taxon>
        <taxon>Bacillati</taxon>
        <taxon>Actinomycetota</taxon>
        <taxon>Actinomycetes</taxon>
        <taxon>Mycobacteriales</taxon>
        <taxon>Nocardiaceae</taxon>
        <taxon>Nocardia</taxon>
    </lineage>
</organism>
<gene>
    <name evidence="1" type="ORF">ATK86_5526</name>
</gene>
<comment type="caution">
    <text evidence="1">The sequence shown here is derived from an EMBL/GenBank/DDBJ whole genome shotgun (WGS) entry which is preliminary data.</text>
</comment>